<evidence type="ECO:0000313" key="2">
    <source>
        <dbReference type="EMBL" id="SEW26054.1"/>
    </source>
</evidence>
<dbReference type="RefSeq" id="WP_049989466.1">
    <property type="nucleotide sequence ID" value="NZ_FOIS01000004.1"/>
</dbReference>
<dbReference type="STRING" id="1202768.SAMN05216285_3533"/>
<sequence>MSTDSTVTEVFEDVEVDPDAILDACEADTPEAILEGGGEHDAVPDDEIDADDVTAADLFANLKETALELSGSDAPGAPGADATDADADADASATGWELVGSVSETRISNDAFGVGEIDSVPAPASVSASDFESEADGGATSGFDWFES</sequence>
<dbReference type="EMBL" id="FOIS01000004">
    <property type="protein sequence ID" value="SEW26054.1"/>
    <property type="molecule type" value="Genomic_DNA"/>
</dbReference>
<evidence type="ECO:0000256" key="1">
    <source>
        <dbReference type="SAM" id="MobiDB-lite"/>
    </source>
</evidence>
<gene>
    <name evidence="2" type="ORF">SAMN05216285_3533</name>
</gene>
<evidence type="ECO:0000313" key="3">
    <source>
        <dbReference type="Proteomes" id="UP000183275"/>
    </source>
</evidence>
<dbReference type="eggNOG" id="arCOG13288">
    <property type="taxonomic scope" value="Archaea"/>
</dbReference>
<feature type="region of interest" description="Disordered" evidence="1">
    <location>
        <begin position="115"/>
        <end position="148"/>
    </location>
</feature>
<dbReference type="AlphaFoldDB" id="A0A1I0QHE4"/>
<feature type="region of interest" description="Disordered" evidence="1">
    <location>
        <begin position="69"/>
        <end position="91"/>
    </location>
</feature>
<accession>A0A1I0QHE4</accession>
<dbReference type="Proteomes" id="UP000183275">
    <property type="component" value="Unassembled WGS sequence"/>
</dbReference>
<feature type="compositionally biased region" description="Low complexity" evidence="1">
    <location>
        <begin position="119"/>
        <end position="129"/>
    </location>
</feature>
<feature type="compositionally biased region" description="Low complexity" evidence="1">
    <location>
        <begin position="71"/>
        <end position="82"/>
    </location>
</feature>
<reference evidence="3" key="1">
    <citation type="submission" date="2016-10" db="EMBL/GenBank/DDBJ databases">
        <authorList>
            <person name="Varghese N."/>
        </authorList>
    </citation>
    <scope>NUCLEOTIDE SEQUENCE [LARGE SCALE GENOMIC DNA]</scope>
    <source>
        <strain evidence="3">CGMCC 1.12284</strain>
    </source>
</reference>
<protein>
    <submittedName>
        <fullName evidence="2">Uncharacterized protein</fullName>
    </submittedName>
</protein>
<keyword evidence="3" id="KW-1185">Reference proteome</keyword>
<name>A0A1I0QHE4_9EURY</name>
<organism evidence="2 3">
    <name type="scientific">Natrinema salifodinae</name>
    <dbReference type="NCBI Taxonomy" id="1202768"/>
    <lineage>
        <taxon>Archaea</taxon>
        <taxon>Methanobacteriati</taxon>
        <taxon>Methanobacteriota</taxon>
        <taxon>Stenosarchaea group</taxon>
        <taxon>Halobacteria</taxon>
        <taxon>Halobacteriales</taxon>
        <taxon>Natrialbaceae</taxon>
        <taxon>Natrinema</taxon>
    </lineage>
</organism>
<proteinExistence type="predicted"/>